<dbReference type="Gene3D" id="3.30.470.20">
    <property type="entry name" value="ATP-grasp fold, B domain"/>
    <property type="match status" value="1"/>
</dbReference>
<dbReference type="GO" id="GO:0005524">
    <property type="term" value="F:ATP binding"/>
    <property type="evidence" value="ECO:0007669"/>
    <property type="project" value="UniProtKB-UniRule"/>
</dbReference>
<keyword evidence="10" id="KW-1185">Reference proteome</keyword>
<dbReference type="Gene3D" id="3.30.1490.20">
    <property type="entry name" value="ATP-grasp fold, A domain"/>
    <property type="match status" value="1"/>
</dbReference>
<keyword evidence="6 7" id="KW-0436">Ligase</keyword>
<dbReference type="Pfam" id="PF02222">
    <property type="entry name" value="ATP-grasp"/>
    <property type="match status" value="1"/>
</dbReference>
<dbReference type="Proteomes" id="UP000005744">
    <property type="component" value="Unassembled WGS sequence"/>
</dbReference>
<dbReference type="GO" id="GO:0005829">
    <property type="term" value="C:cytosol"/>
    <property type="evidence" value="ECO:0007669"/>
    <property type="project" value="TreeGrafter"/>
</dbReference>
<keyword evidence="3" id="KW-0210">Decarboxylase</keyword>
<dbReference type="SUPFAM" id="SSF56059">
    <property type="entry name" value="Glutathione synthetase ATP-binding domain-like"/>
    <property type="match status" value="1"/>
</dbReference>
<feature type="binding site" evidence="6">
    <location>
        <begin position="179"/>
        <end position="182"/>
    </location>
    <ligand>
        <name>ATP</name>
        <dbReference type="ChEBI" id="CHEBI:30616"/>
    </ligand>
</feature>
<reference evidence="9 10" key="1">
    <citation type="submission" date="2011-11" db="EMBL/GenBank/DDBJ databases">
        <title>Improved High-Quality Draft sequence of Beggiatoa alba B18lD.</title>
        <authorList>
            <consortium name="US DOE Joint Genome Institute"/>
            <person name="Lucas S."/>
            <person name="Han J."/>
            <person name="Lapidus A."/>
            <person name="Cheng J.-F."/>
            <person name="Goodwin L."/>
            <person name="Pitluck S."/>
            <person name="Peters L."/>
            <person name="Mikhailova N."/>
            <person name="Held B."/>
            <person name="Detter J.C."/>
            <person name="Han C."/>
            <person name="Tapia R."/>
            <person name="Land M."/>
            <person name="Hauser L."/>
            <person name="Kyrpides N."/>
            <person name="Ivanova N."/>
            <person name="Pagani I."/>
            <person name="Samuel K."/>
            <person name="Teske A."/>
            <person name="Mueller J."/>
            <person name="Woyke T."/>
        </authorList>
    </citation>
    <scope>NUCLEOTIDE SEQUENCE [LARGE SCALE GENOMIC DNA]</scope>
    <source>
        <strain evidence="9 10">B18LD</strain>
    </source>
</reference>
<evidence type="ECO:0000256" key="5">
    <source>
        <dbReference type="ARBA" id="ARBA00023239"/>
    </source>
</evidence>
<dbReference type="Pfam" id="PF22660">
    <property type="entry name" value="RS_preATP-grasp-like"/>
    <property type="match status" value="1"/>
</dbReference>
<dbReference type="UniPathway" id="UPA00074">
    <property type="reaction ID" value="UER00942"/>
</dbReference>
<evidence type="ECO:0000259" key="8">
    <source>
        <dbReference type="PROSITE" id="PS50975"/>
    </source>
</evidence>
<feature type="binding site" evidence="6">
    <location>
        <position position="148"/>
    </location>
    <ligand>
        <name>ATP</name>
        <dbReference type="ChEBI" id="CHEBI:30616"/>
    </ligand>
</feature>
<feature type="binding site" evidence="6">
    <location>
        <position position="187"/>
    </location>
    <ligand>
        <name>ATP</name>
        <dbReference type="ChEBI" id="CHEBI:30616"/>
    </ligand>
</feature>
<keyword evidence="2 6" id="KW-0658">Purine biosynthesis</keyword>
<comment type="pathway">
    <text evidence="6 7">Purine metabolism; IMP biosynthesis via de novo pathway; 5-amino-1-(5-phospho-D-ribosyl)imidazole-4-carboxylate from 5-amino-1-(5-phospho-D-ribosyl)imidazole (N5-CAIR route): step 1/2.</text>
</comment>
<dbReference type="PROSITE" id="PS50975">
    <property type="entry name" value="ATP_GRASP"/>
    <property type="match status" value="1"/>
</dbReference>
<dbReference type="PANTHER" id="PTHR11609:SF5">
    <property type="entry name" value="PHOSPHORIBOSYLAMINOIMIDAZOLE CARBOXYLASE"/>
    <property type="match status" value="1"/>
</dbReference>
<name>I3CD54_9GAMM</name>
<dbReference type="InterPro" id="IPR013815">
    <property type="entry name" value="ATP_grasp_subdomain_1"/>
</dbReference>
<dbReference type="InterPro" id="IPR011054">
    <property type="entry name" value="Rudment_hybrid_motif"/>
</dbReference>
<comment type="catalytic activity">
    <reaction evidence="6 7">
        <text>5-amino-1-(5-phospho-beta-D-ribosyl)imidazole + hydrogencarbonate + ATP = 5-carboxyamino-1-(5-phospho-D-ribosyl)imidazole + ADP + phosphate + 2 H(+)</text>
        <dbReference type="Rhea" id="RHEA:19317"/>
        <dbReference type="ChEBI" id="CHEBI:15378"/>
        <dbReference type="ChEBI" id="CHEBI:17544"/>
        <dbReference type="ChEBI" id="CHEBI:30616"/>
        <dbReference type="ChEBI" id="CHEBI:43474"/>
        <dbReference type="ChEBI" id="CHEBI:58730"/>
        <dbReference type="ChEBI" id="CHEBI:137981"/>
        <dbReference type="ChEBI" id="CHEBI:456216"/>
        <dbReference type="EC" id="6.3.4.18"/>
    </reaction>
</comment>
<dbReference type="GO" id="GO:0006189">
    <property type="term" value="P:'de novo' IMP biosynthetic process"/>
    <property type="evidence" value="ECO:0007669"/>
    <property type="project" value="UniProtKB-UniRule"/>
</dbReference>
<dbReference type="RefSeq" id="WP_002683567.1">
    <property type="nucleotide sequence ID" value="NZ_JH600070.1"/>
</dbReference>
<evidence type="ECO:0000256" key="1">
    <source>
        <dbReference type="ARBA" id="ARBA00022741"/>
    </source>
</evidence>
<organism evidence="9 10">
    <name type="scientific">Beggiatoa alba B18LD</name>
    <dbReference type="NCBI Taxonomy" id="395493"/>
    <lineage>
        <taxon>Bacteria</taxon>
        <taxon>Pseudomonadati</taxon>
        <taxon>Pseudomonadota</taxon>
        <taxon>Gammaproteobacteria</taxon>
        <taxon>Thiotrichales</taxon>
        <taxon>Thiotrichaceae</taxon>
        <taxon>Beggiatoa</taxon>
    </lineage>
</organism>
<dbReference type="InterPro" id="IPR005875">
    <property type="entry name" value="PurK"/>
</dbReference>
<dbReference type="PANTHER" id="PTHR11609">
    <property type="entry name" value="PURINE BIOSYNTHESIS PROTEIN 6/7, PUR6/7"/>
    <property type="match status" value="1"/>
</dbReference>
<keyword evidence="5" id="KW-0456">Lyase</keyword>
<evidence type="ECO:0000256" key="6">
    <source>
        <dbReference type="HAMAP-Rule" id="MF_01928"/>
    </source>
</evidence>
<comment type="similarity">
    <text evidence="6 7">Belongs to the PurK/PurT family.</text>
</comment>
<evidence type="ECO:0000256" key="2">
    <source>
        <dbReference type="ARBA" id="ARBA00022755"/>
    </source>
</evidence>
<keyword evidence="4 6" id="KW-0067">ATP-binding</keyword>
<dbReference type="STRING" id="395493.BegalDRAFT_0635"/>
<sequence length="382" mass="41910">MKSDSFPYPLQRIGIIGGGQLGKMTAQVAKRMGFYVTVLDRSANCPSAHVADALIVGDLYDGEKLRAIAEVSDVLTYEIEHIDTATLKALFAEGKKIYPAPRVLEIIQDKLKQKQVLDQAGVPVPRYQQVDNLNNEYLQQVTFPIVQKARTGGYDGKGVAILKSMADVDKILPVPSMVEEYIPFSKEIAVMVARNRQHEVVCYPVVEMVFDERTNICDIVAVPARIDPAMSERAQQIAIKAIEALDGVGVFGVEMFLTNNDEILVNEIAPRPHNSGHYTIEASVTSQFEQLVRIICNLPLGASKLLSPAAMWNLLGEEGYQGTPVIEGLGSALSVQGLSFHLYGKDTTQPFRKMGHVTIIDDSVAAALDKVEQVKTMLKIKA</sequence>
<comment type="subunit">
    <text evidence="6 7">Homodimer.</text>
</comment>
<keyword evidence="1 6" id="KW-0547">Nucleotide-binding</keyword>
<evidence type="ECO:0000313" key="9">
    <source>
        <dbReference type="EMBL" id="EIJ41547.1"/>
    </source>
</evidence>
<dbReference type="InterPro" id="IPR054350">
    <property type="entry name" value="PurT/PurK_preATP-grasp"/>
</dbReference>
<dbReference type="HOGENOM" id="CLU_011534_0_2_6"/>
<evidence type="ECO:0000256" key="4">
    <source>
        <dbReference type="ARBA" id="ARBA00022840"/>
    </source>
</evidence>
<evidence type="ECO:0000256" key="3">
    <source>
        <dbReference type="ARBA" id="ARBA00022793"/>
    </source>
</evidence>
<comment type="caution">
    <text evidence="6">Lacks conserved residue(s) required for the propagation of feature annotation.</text>
</comment>
<dbReference type="Gene3D" id="3.40.50.20">
    <property type="match status" value="1"/>
</dbReference>
<protein>
    <recommendedName>
        <fullName evidence="6 7">N5-carboxyaminoimidazole ribonucleotide synthase</fullName>
        <shortName evidence="6 7">N5-CAIR synthase</shortName>
        <ecNumber evidence="6 7">6.3.4.18</ecNumber>
    </recommendedName>
    <alternativeName>
        <fullName evidence="6 7">5-(carboxyamino)imidazole ribonucleotide synthetase</fullName>
    </alternativeName>
</protein>
<dbReference type="HAMAP" id="MF_01928">
    <property type="entry name" value="PurK"/>
    <property type="match status" value="1"/>
</dbReference>
<evidence type="ECO:0000313" key="10">
    <source>
        <dbReference type="Proteomes" id="UP000005744"/>
    </source>
</evidence>
<proteinExistence type="inferred from homology"/>
<dbReference type="eggNOG" id="COG0026">
    <property type="taxonomic scope" value="Bacteria"/>
</dbReference>
<dbReference type="SUPFAM" id="SSF52440">
    <property type="entry name" value="PreATP-grasp domain"/>
    <property type="match status" value="1"/>
</dbReference>
<dbReference type="NCBIfam" id="TIGR01161">
    <property type="entry name" value="purK"/>
    <property type="match status" value="1"/>
</dbReference>
<dbReference type="InterPro" id="IPR016185">
    <property type="entry name" value="PreATP-grasp_dom_sf"/>
</dbReference>
<dbReference type="SUPFAM" id="SSF51246">
    <property type="entry name" value="Rudiment single hybrid motif"/>
    <property type="match status" value="1"/>
</dbReference>
<evidence type="ECO:0000256" key="7">
    <source>
        <dbReference type="RuleBase" id="RU361200"/>
    </source>
</evidence>
<dbReference type="Pfam" id="PF17769">
    <property type="entry name" value="PurK_C"/>
    <property type="match status" value="1"/>
</dbReference>
<dbReference type="EC" id="6.3.4.18" evidence="6 7"/>
<dbReference type="FunFam" id="3.30.470.20:FF:000037">
    <property type="entry name" value="Phosphoribosylaminoimidazole carboxylase, chloroplastic"/>
    <property type="match status" value="1"/>
</dbReference>
<dbReference type="NCBIfam" id="NF004679">
    <property type="entry name" value="PRK06019.1-5"/>
    <property type="match status" value="1"/>
</dbReference>
<feature type="domain" description="ATP-grasp" evidence="8">
    <location>
        <begin position="114"/>
        <end position="296"/>
    </location>
</feature>
<gene>
    <name evidence="6 7" type="primary">purK</name>
    <name evidence="9" type="ORF">BegalDRAFT_0635</name>
</gene>
<dbReference type="OrthoDB" id="9804625at2"/>
<accession>I3CD54</accession>
<dbReference type="GO" id="GO:0046872">
    <property type="term" value="F:metal ion binding"/>
    <property type="evidence" value="ECO:0007669"/>
    <property type="project" value="InterPro"/>
</dbReference>
<dbReference type="GO" id="GO:0034028">
    <property type="term" value="F:5-(carboxyamino)imidazole ribonucleotide synthase activity"/>
    <property type="evidence" value="ECO:0007669"/>
    <property type="project" value="UniProtKB-UniRule"/>
</dbReference>
<feature type="binding site" evidence="6">
    <location>
        <begin position="266"/>
        <end position="267"/>
    </location>
    <ligand>
        <name>ATP</name>
        <dbReference type="ChEBI" id="CHEBI:30616"/>
    </ligand>
</feature>
<dbReference type="InterPro" id="IPR011761">
    <property type="entry name" value="ATP-grasp"/>
</dbReference>
<dbReference type="EMBL" id="JH600070">
    <property type="protein sequence ID" value="EIJ41547.1"/>
    <property type="molecule type" value="Genomic_DNA"/>
</dbReference>
<dbReference type="GO" id="GO:0004638">
    <property type="term" value="F:phosphoribosylaminoimidazole carboxylase activity"/>
    <property type="evidence" value="ECO:0007669"/>
    <property type="project" value="InterPro"/>
</dbReference>
<dbReference type="InterPro" id="IPR040686">
    <property type="entry name" value="PurK_C"/>
</dbReference>
<comment type="function">
    <text evidence="6">Catalyzes the ATP-dependent conversion of 5-aminoimidazole ribonucleotide (AIR) and HCO(3)(-) to N5-carboxyaminoimidazole ribonucleotide (N5-CAIR).</text>
</comment>
<dbReference type="InterPro" id="IPR003135">
    <property type="entry name" value="ATP-grasp_carboxylate-amine"/>
</dbReference>
<dbReference type="AlphaFoldDB" id="I3CD54"/>
<comment type="function">
    <text evidence="7">Catalyzes the ATP-dependent conversion of 5-aminoimidazole ribonucleotide (AIR) and HCO(3)- to N5-carboxyaminoimidazole ribonucleotide (N5-CAIR).</text>
</comment>
<feature type="binding site" evidence="6">
    <location>
        <position position="110"/>
    </location>
    <ligand>
        <name>ATP</name>
        <dbReference type="ChEBI" id="CHEBI:30616"/>
    </ligand>
</feature>